<comment type="caution">
    <text evidence="2">The sequence shown here is derived from an EMBL/GenBank/DDBJ whole genome shotgun (WGS) entry which is preliminary data.</text>
</comment>
<sequence length="263" mass="30535">MVAIRRVKRLMQFSILAVLLATLLLFLQWNEISDSEKFNIAKRGETSLDEDYQDLIDPEREFDVNEILKEMHGNNDANKYKEDDWKTAFNEKAKHQVLKKNSVHDKWREAAVRANLDHVDKRKLKQMPNESQPSNITTTSPITHGGVKIYTRKSHILVTMCKTTLPGRHSPGKKDMLGALNVHIWQAWCGSTIHDLRRNKFFPLYPDVRLTIKKFFTRHLQSDYGQRIFGYIHPPVSGKYTFAISSDDSSELWLSSDEKSFKS</sequence>
<dbReference type="InterPro" id="IPR037524">
    <property type="entry name" value="PA14/GLEYA"/>
</dbReference>
<dbReference type="Pfam" id="PF07691">
    <property type="entry name" value="PA14"/>
    <property type="match status" value="1"/>
</dbReference>
<accession>A0A9W9Z9F2</accession>
<feature type="domain" description="PA14" evidence="1">
    <location>
        <begin position="171"/>
        <end position="263"/>
    </location>
</feature>
<evidence type="ECO:0000259" key="1">
    <source>
        <dbReference type="PROSITE" id="PS51820"/>
    </source>
</evidence>
<keyword evidence="3" id="KW-1185">Reference proteome</keyword>
<reference evidence="2" key="1">
    <citation type="submission" date="2023-01" db="EMBL/GenBank/DDBJ databases">
        <title>Genome assembly of the deep-sea coral Lophelia pertusa.</title>
        <authorList>
            <person name="Herrera S."/>
            <person name="Cordes E."/>
        </authorList>
    </citation>
    <scope>NUCLEOTIDE SEQUENCE</scope>
    <source>
        <strain evidence="2">USNM1676648</strain>
        <tissue evidence="2">Polyp</tissue>
    </source>
</reference>
<dbReference type="OrthoDB" id="10604937at2759"/>
<gene>
    <name evidence="2" type="ORF">OS493_034468</name>
</gene>
<organism evidence="2 3">
    <name type="scientific">Desmophyllum pertusum</name>
    <dbReference type="NCBI Taxonomy" id="174260"/>
    <lineage>
        <taxon>Eukaryota</taxon>
        <taxon>Metazoa</taxon>
        <taxon>Cnidaria</taxon>
        <taxon>Anthozoa</taxon>
        <taxon>Hexacorallia</taxon>
        <taxon>Scleractinia</taxon>
        <taxon>Caryophylliina</taxon>
        <taxon>Caryophylliidae</taxon>
        <taxon>Desmophyllum</taxon>
    </lineage>
</organism>
<dbReference type="AlphaFoldDB" id="A0A9W9Z9F2"/>
<name>A0A9W9Z9F2_9CNID</name>
<dbReference type="InterPro" id="IPR011658">
    <property type="entry name" value="PA14_dom"/>
</dbReference>
<dbReference type="Proteomes" id="UP001163046">
    <property type="component" value="Unassembled WGS sequence"/>
</dbReference>
<dbReference type="SUPFAM" id="SSF56988">
    <property type="entry name" value="Anthrax protective antigen"/>
    <property type="match status" value="1"/>
</dbReference>
<proteinExistence type="predicted"/>
<dbReference type="PROSITE" id="PS51820">
    <property type="entry name" value="PA14"/>
    <property type="match status" value="1"/>
</dbReference>
<evidence type="ECO:0000313" key="3">
    <source>
        <dbReference type="Proteomes" id="UP001163046"/>
    </source>
</evidence>
<dbReference type="EMBL" id="MU826398">
    <property type="protein sequence ID" value="KAJ7376478.1"/>
    <property type="molecule type" value="Genomic_DNA"/>
</dbReference>
<protein>
    <recommendedName>
        <fullName evidence="1">PA14 domain-containing protein</fullName>
    </recommendedName>
</protein>
<evidence type="ECO:0000313" key="2">
    <source>
        <dbReference type="EMBL" id="KAJ7376478.1"/>
    </source>
</evidence>